<accession>A0A916W2N7</accession>
<comment type="caution">
    <text evidence="2">The sequence shown here is derived from an EMBL/GenBank/DDBJ whole genome shotgun (WGS) entry which is preliminary data.</text>
</comment>
<gene>
    <name evidence="2" type="ORF">GCM10011507_10900</name>
</gene>
<reference evidence="2" key="2">
    <citation type="submission" date="2020-09" db="EMBL/GenBank/DDBJ databases">
        <authorList>
            <person name="Sun Q."/>
            <person name="Zhou Y."/>
        </authorList>
    </citation>
    <scope>NUCLEOTIDE SEQUENCE</scope>
    <source>
        <strain evidence="2">CGMCC 1.15447</strain>
    </source>
</reference>
<proteinExistence type="predicted"/>
<dbReference type="EMBL" id="BMJB01000001">
    <property type="protein sequence ID" value="GGA61224.1"/>
    <property type="molecule type" value="Genomic_DNA"/>
</dbReference>
<protein>
    <recommendedName>
        <fullName evidence="1">TadE-like domain-containing protein</fullName>
    </recommendedName>
</protein>
<name>A0A916W2N7_9BACT</name>
<evidence type="ECO:0000313" key="3">
    <source>
        <dbReference type="Proteomes" id="UP000648801"/>
    </source>
</evidence>
<keyword evidence="3" id="KW-1185">Reference proteome</keyword>
<reference evidence="2" key="1">
    <citation type="journal article" date="2014" name="Int. J. Syst. Evol. Microbiol.">
        <title>Complete genome sequence of Corynebacterium casei LMG S-19264T (=DSM 44701T), isolated from a smear-ripened cheese.</title>
        <authorList>
            <consortium name="US DOE Joint Genome Institute (JGI-PGF)"/>
            <person name="Walter F."/>
            <person name="Albersmeier A."/>
            <person name="Kalinowski J."/>
            <person name="Ruckert C."/>
        </authorList>
    </citation>
    <scope>NUCLEOTIDE SEQUENCE</scope>
    <source>
        <strain evidence="2">CGMCC 1.15447</strain>
    </source>
</reference>
<dbReference type="InterPro" id="IPR012495">
    <property type="entry name" value="TadE-like_dom"/>
</dbReference>
<evidence type="ECO:0000259" key="1">
    <source>
        <dbReference type="Pfam" id="PF07811"/>
    </source>
</evidence>
<evidence type="ECO:0000313" key="2">
    <source>
        <dbReference type="EMBL" id="GGA61224.1"/>
    </source>
</evidence>
<dbReference type="AlphaFoldDB" id="A0A916W2N7"/>
<feature type="domain" description="TadE-like" evidence="1">
    <location>
        <begin position="23"/>
        <end position="64"/>
    </location>
</feature>
<sequence length="162" mass="16892">MTSRYAKKKTMSMLRRSLLGDAGQALVELALVVPLLTLLFVGAAEVGRIAYASIEVNNAARAGVAYASQSHTTASDTANITLAATTEAPDVQGMTVSESNSCTCSDGTSITCVTAGSNCISPARINEFVQVNTTATISTSFHFPGIPSTLTLRGLAIMRTEQ</sequence>
<organism evidence="2 3">
    <name type="scientific">Edaphobacter acidisoli</name>
    <dbReference type="NCBI Taxonomy" id="2040573"/>
    <lineage>
        <taxon>Bacteria</taxon>
        <taxon>Pseudomonadati</taxon>
        <taxon>Acidobacteriota</taxon>
        <taxon>Terriglobia</taxon>
        <taxon>Terriglobales</taxon>
        <taxon>Acidobacteriaceae</taxon>
        <taxon>Edaphobacter</taxon>
    </lineage>
</organism>
<dbReference type="Proteomes" id="UP000648801">
    <property type="component" value="Unassembled WGS sequence"/>
</dbReference>
<dbReference type="RefSeq" id="WP_229668736.1">
    <property type="nucleotide sequence ID" value="NZ_BMJB01000001.1"/>
</dbReference>
<dbReference type="Pfam" id="PF07811">
    <property type="entry name" value="TadE"/>
    <property type="match status" value="1"/>
</dbReference>